<dbReference type="GO" id="GO:0005524">
    <property type="term" value="F:ATP binding"/>
    <property type="evidence" value="ECO:0007669"/>
    <property type="project" value="UniProtKB-KW"/>
</dbReference>
<accession>A0A4R4SL68</accession>
<dbReference type="PANTHER" id="PTHR11136">
    <property type="entry name" value="FOLYLPOLYGLUTAMATE SYNTHASE-RELATED"/>
    <property type="match status" value="1"/>
</dbReference>
<sequence length="446" mass="45679">MDYQDCVDLIARLQAHKPEGAIRPGGNVPEVLAALGHPERALRGAMVVGTNGKGSTAAFAVSALTAAGVRVGSMPSPHLQEPRERIRVDGVPVSRAAYVAACEEVTAAADRAGVVLSSSGMHVTTAAAHFRRAGVDLVVAEAGIGGRNAVVRFLGLGVTVVTGVALDHTDRLGGSLELIARAKVGAVADGDHVLFGRLPAEAAEAADGALAGRSGLTVWRMGAEIDHHYHRRRSVAEESLVDVVTPGGARRGLVCPLPGGHQHHNLALGVAALDALVERGHAGRPDEAPLRERIAATRWPGRLELVAPASLPGWTGRVLLDGATNPQGVATVAPELRRLAGAARPAVVFAAVRGKDVPGMLAPLPADWPLVLTRTDAHDAAEPAALRAALGPLGPERWRPGAAVVPEAAAALRHAAGLVGPGGLVVVLGSHRLVGLVRTELGLAPG</sequence>
<dbReference type="InterPro" id="IPR004101">
    <property type="entry name" value="Mur_ligase_C"/>
</dbReference>
<dbReference type="SUPFAM" id="SSF53623">
    <property type="entry name" value="MurD-like peptide ligases, catalytic domain"/>
    <property type="match status" value="1"/>
</dbReference>
<evidence type="ECO:0000256" key="5">
    <source>
        <dbReference type="ARBA" id="ARBA00022741"/>
    </source>
</evidence>
<dbReference type="EC" id="6.3.2.17" evidence="2"/>
<evidence type="ECO:0000256" key="1">
    <source>
        <dbReference type="ARBA" id="ARBA00008276"/>
    </source>
</evidence>
<dbReference type="InterPro" id="IPR036615">
    <property type="entry name" value="Mur_ligase_C_dom_sf"/>
</dbReference>
<keyword evidence="7" id="KW-0460">Magnesium</keyword>
<evidence type="ECO:0000256" key="6">
    <source>
        <dbReference type="ARBA" id="ARBA00022840"/>
    </source>
</evidence>
<dbReference type="Gene3D" id="3.40.1190.10">
    <property type="entry name" value="Mur-like, catalytic domain"/>
    <property type="match status" value="1"/>
</dbReference>
<gene>
    <name evidence="11" type="ORF">E1283_33425</name>
</gene>
<dbReference type="GO" id="GO:0008841">
    <property type="term" value="F:dihydrofolate synthase activity"/>
    <property type="evidence" value="ECO:0007669"/>
    <property type="project" value="TreeGrafter"/>
</dbReference>
<name>A0A4R4SL68_9ACTN</name>
<keyword evidence="5" id="KW-0547">Nucleotide-binding</keyword>
<dbReference type="Pfam" id="PF02875">
    <property type="entry name" value="Mur_ligase_C"/>
    <property type="match status" value="1"/>
</dbReference>
<organism evidence="11 12">
    <name type="scientific">Streptomyces hainanensis</name>
    <dbReference type="NCBI Taxonomy" id="402648"/>
    <lineage>
        <taxon>Bacteria</taxon>
        <taxon>Bacillati</taxon>
        <taxon>Actinomycetota</taxon>
        <taxon>Actinomycetes</taxon>
        <taxon>Kitasatosporales</taxon>
        <taxon>Streptomycetaceae</taxon>
        <taxon>Streptomyces</taxon>
    </lineage>
</organism>
<evidence type="ECO:0000256" key="9">
    <source>
        <dbReference type="ARBA" id="ARBA00047493"/>
    </source>
</evidence>
<keyword evidence="3" id="KW-0436">Ligase</keyword>
<keyword evidence="6" id="KW-0067">ATP-binding</keyword>
<proteinExistence type="inferred from homology"/>
<comment type="catalytic activity">
    <reaction evidence="9">
        <text>(6S)-5,6,7,8-tetrahydrofolyl-(gamma-L-Glu)(n) + L-glutamate + ATP = (6S)-5,6,7,8-tetrahydrofolyl-(gamma-L-Glu)(n+1) + ADP + phosphate + H(+)</text>
        <dbReference type="Rhea" id="RHEA:10580"/>
        <dbReference type="Rhea" id="RHEA-COMP:14738"/>
        <dbReference type="Rhea" id="RHEA-COMP:14740"/>
        <dbReference type="ChEBI" id="CHEBI:15378"/>
        <dbReference type="ChEBI" id="CHEBI:29985"/>
        <dbReference type="ChEBI" id="CHEBI:30616"/>
        <dbReference type="ChEBI" id="CHEBI:43474"/>
        <dbReference type="ChEBI" id="CHEBI:141005"/>
        <dbReference type="ChEBI" id="CHEBI:456216"/>
        <dbReference type="EC" id="6.3.2.17"/>
    </reaction>
</comment>
<evidence type="ECO:0000313" key="11">
    <source>
        <dbReference type="EMBL" id="TDC62822.1"/>
    </source>
</evidence>
<keyword evidence="12" id="KW-1185">Reference proteome</keyword>
<comment type="similarity">
    <text evidence="1">Belongs to the folylpolyglutamate synthase family.</text>
</comment>
<dbReference type="Gene3D" id="3.90.190.20">
    <property type="entry name" value="Mur ligase, C-terminal domain"/>
    <property type="match status" value="1"/>
</dbReference>
<dbReference type="InterPro" id="IPR001645">
    <property type="entry name" value="Folylpolyglutamate_synth"/>
</dbReference>
<evidence type="ECO:0000259" key="10">
    <source>
        <dbReference type="Pfam" id="PF02875"/>
    </source>
</evidence>
<dbReference type="SUPFAM" id="SSF53244">
    <property type="entry name" value="MurD-like peptide ligases, peptide-binding domain"/>
    <property type="match status" value="1"/>
</dbReference>
<evidence type="ECO:0000313" key="12">
    <source>
        <dbReference type="Proteomes" id="UP000295345"/>
    </source>
</evidence>
<evidence type="ECO:0000256" key="3">
    <source>
        <dbReference type="ARBA" id="ARBA00022598"/>
    </source>
</evidence>
<dbReference type="OrthoDB" id="9809356at2"/>
<feature type="domain" description="Mur ligase C-terminal" evidence="10">
    <location>
        <begin position="301"/>
        <end position="430"/>
    </location>
</feature>
<dbReference type="NCBIfam" id="TIGR01499">
    <property type="entry name" value="folC"/>
    <property type="match status" value="1"/>
</dbReference>
<reference evidence="11 12" key="1">
    <citation type="submission" date="2019-03" db="EMBL/GenBank/DDBJ databases">
        <title>Draft genome sequences of novel Actinobacteria.</title>
        <authorList>
            <person name="Sahin N."/>
            <person name="Ay H."/>
            <person name="Saygin H."/>
        </authorList>
    </citation>
    <scope>NUCLEOTIDE SEQUENCE [LARGE SCALE GENOMIC DNA]</scope>
    <source>
        <strain evidence="11 12">DSM 41900</strain>
    </source>
</reference>
<dbReference type="Proteomes" id="UP000295345">
    <property type="component" value="Unassembled WGS sequence"/>
</dbReference>
<dbReference type="PANTHER" id="PTHR11136:SF0">
    <property type="entry name" value="DIHYDROFOLATE SYNTHETASE-RELATED"/>
    <property type="match status" value="1"/>
</dbReference>
<dbReference type="RefSeq" id="WP_132821924.1">
    <property type="nucleotide sequence ID" value="NZ_SMKI01000611.1"/>
</dbReference>
<evidence type="ECO:0000256" key="7">
    <source>
        <dbReference type="ARBA" id="ARBA00022842"/>
    </source>
</evidence>
<protein>
    <recommendedName>
        <fullName evidence="2">tetrahydrofolate synthase</fullName>
        <ecNumber evidence="2">6.3.2.17</ecNumber>
    </recommendedName>
    <alternativeName>
        <fullName evidence="8">Tetrahydrofolylpolyglutamate synthase</fullName>
    </alternativeName>
</protein>
<comment type="caution">
    <text evidence="11">The sequence shown here is derived from an EMBL/GenBank/DDBJ whole genome shotgun (WGS) entry which is preliminary data.</text>
</comment>
<evidence type="ECO:0000256" key="8">
    <source>
        <dbReference type="ARBA" id="ARBA00030592"/>
    </source>
</evidence>
<dbReference type="GO" id="GO:0005737">
    <property type="term" value="C:cytoplasm"/>
    <property type="evidence" value="ECO:0007669"/>
    <property type="project" value="TreeGrafter"/>
</dbReference>
<dbReference type="InterPro" id="IPR036565">
    <property type="entry name" value="Mur-like_cat_sf"/>
</dbReference>
<dbReference type="AlphaFoldDB" id="A0A4R4SL68"/>
<evidence type="ECO:0000256" key="4">
    <source>
        <dbReference type="ARBA" id="ARBA00022723"/>
    </source>
</evidence>
<evidence type="ECO:0000256" key="2">
    <source>
        <dbReference type="ARBA" id="ARBA00013025"/>
    </source>
</evidence>
<dbReference type="GO" id="GO:0046872">
    <property type="term" value="F:metal ion binding"/>
    <property type="evidence" value="ECO:0007669"/>
    <property type="project" value="UniProtKB-KW"/>
</dbReference>
<keyword evidence="4" id="KW-0479">Metal-binding</keyword>
<dbReference type="EMBL" id="SMKI01000611">
    <property type="protein sequence ID" value="TDC62822.1"/>
    <property type="molecule type" value="Genomic_DNA"/>
</dbReference>
<dbReference type="GO" id="GO:0004326">
    <property type="term" value="F:tetrahydrofolylpolyglutamate synthase activity"/>
    <property type="evidence" value="ECO:0007669"/>
    <property type="project" value="UniProtKB-EC"/>
</dbReference>